<feature type="region of interest" description="Disordered" evidence="1">
    <location>
        <begin position="60"/>
        <end position="90"/>
    </location>
</feature>
<evidence type="ECO:0000256" key="1">
    <source>
        <dbReference type="SAM" id="MobiDB-lite"/>
    </source>
</evidence>
<organism evidence="2 3">
    <name type="scientific">Dorcoceras hygrometricum</name>
    <dbReference type="NCBI Taxonomy" id="472368"/>
    <lineage>
        <taxon>Eukaryota</taxon>
        <taxon>Viridiplantae</taxon>
        <taxon>Streptophyta</taxon>
        <taxon>Embryophyta</taxon>
        <taxon>Tracheophyta</taxon>
        <taxon>Spermatophyta</taxon>
        <taxon>Magnoliopsida</taxon>
        <taxon>eudicotyledons</taxon>
        <taxon>Gunneridae</taxon>
        <taxon>Pentapetalae</taxon>
        <taxon>asterids</taxon>
        <taxon>lamiids</taxon>
        <taxon>Lamiales</taxon>
        <taxon>Gesneriaceae</taxon>
        <taxon>Didymocarpoideae</taxon>
        <taxon>Trichosporeae</taxon>
        <taxon>Loxocarpinae</taxon>
        <taxon>Dorcoceras</taxon>
    </lineage>
</organism>
<proteinExistence type="predicted"/>
<keyword evidence="3" id="KW-1185">Reference proteome</keyword>
<dbReference type="Proteomes" id="UP000250235">
    <property type="component" value="Unassembled WGS sequence"/>
</dbReference>
<gene>
    <name evidence="2" type="ORF">F511_26678</name>
</gene>
<sequence>MFMIMHVLICAPHGFDPFCMASVHVLLEGSWRMVKWFMLKPHERASVSMLVEITRILERQSEHSGKSPEEDIAETFSKQGPKDLPGLQIR</sequence>
<dbReference type="EMBL" id="KV004538">
    <property type="protein sequence ID" value="KZV35605.1"/>
    <property type="molecule type" value="Genomic_DNA"/>
</dbReference>
<protein>
    <submittedName>
        <fullName evidence="2">Uncharacterized protein</fullName>
    </submittedName>
</protein>
<evidence type="ECO:0000313" key="2">
    <source>
        <dbReference type="EMBL" id="KZV35605.1"/>
    </source>
</evidence>
<evidence type="ECO:0000313" key="3">
    <source>
        <dbReference type="Proteomes" id="UP000250235"/>
    </source>
</evidence>
<dbReference type="AlphaFoldDB" id="A0A2Z7BU35"/>
<reference evidence="2 3" key="1">
    <citation type="journal article" date="2015" name="Proc. Natl. Acad. Sci. U.S.A.">
        <title>The resurrection genome of Boea hygrometrica: A blueprint for survival of dehydration.</title>
        <authorList>
            <person name="Xiao L."/>
            <person name="Yang G."/>
            <person name="Zhang L."/>
            <person name="Yang X."/>
            <person name="Zhao S."/>
            <person name="Ji Z."/>
            <person name="Zhou Q."/>
            <person name="Hu M."/>
            <person name="Wang Y."/>
            <person name="Chen M."/>
            <person name="Xu Y."/>
            <person name="Jin H."/>
            <person name="Xiao X."/>
            <person name="Hu G."/>
            <person name="Bao F."/>
            <person name="Hu Y."/>
            <person name="Wan P."/>
            <person name="Li L."/>
            <person name="Deng X."/>
            <person name="Kuang T."/>
            <person name="Xiang C."/>
            <person name="Zhu J.K."/>
            <person name="Oliver M.J."/>
            <person name="He Y."/>
        </authorList>
    </citation>
    <scope>NUCLEOTIDE SEQUENCE [LARGE SCALE GENOMIC DNA]</scope>
    <source>
        <strain evidence="3">cv. XS01</strain>
    </source>
</reference>
<accession>A0A2Z7BU35</accession>
<name>A0A2Z7BU35_9LAMI</name>
<feature type="compositionally biased region" description="Basic and acidic residues" evidence="1">
    <location>
        <begin position="60"/>
        <end position="69"/>
    </location>
</feature>